<protein>
    <recommendedName>
        <fullName evidence="3">Phage integrase SAM-like domain-containing protein</fullName>
    </recommendedName>
</protein>
<evidence type="ECO:0008006" key="3">
    <source>
        <dbReference type="Google" id="ProtNLM"/>
    </source>
</evidence>
<evidence type="ECO:0000313" key="2">
    <source>
        <dbReference type="Proteomes" id="UP000644010"/>
    </source>
</evidence>
<dbReference type="Proteomes" id="UP000644010">
    <property type="component" value="Unassembled WGS sequence"/>
</dbReference>
<reference evidence="1 2" key="1">
    <citation type="submission" date="2020-08" db="EMBL/GenBank/DDBJ databases">
        <title>Genome public.</title>
        <authorList>
            <person name="Liu C."/>
            <person name="Sun Q."/>
        </authorList>
    </citation>
    <scope>NUCLEOTIDE SEQUENCE [LARGE SCALE GENOMIC DNA]</scope>
    <source>
        <strain evidence="1 2">BX2</strain>
    </source>
</reference>
<name>A0ABR7DWH0_9BACT</name>
<sequence>MKQKNSGLNKFEKKRNELWMLYKAAHERYQSEVIGNRKLYNRYVKDFLNNHTYTDCVNAAGMNEHKKNYHIMEELLTIRKDLVQKYFAKKKLCESDYSIMHHEFNTTPPFPNSEESITLDSFPTAFTSKPDFQCCFNSMQIRLITHSANAVHLFFPDVSEAEVKSLFTCCLKYPLKSACNRRIAFFFDALCEYKLISARWQHVIDKNGLILSSAKNVLLNSSKLSTALNEAKQNDGCIYRTIELHIQRIVANGEYKVQI</sequence>
<evidence type="ECO:0000313" key="1">
    <source>
        <dbReference type="EMBL" id="MBC5641827.1"/>
    </source>
</evidence>
<gene>
    <name evidence="1" type="ORF">H8S77_02830</name>
</gene>
<organism evidence="1 2">
    <name type="scientific">Parabacteroides segnis</name>
    <dbReference type="NCBI Taxonomy" id="2763058"/>
    <lineage>
        <taxon>Bacteria</taxon>
        <taxon>Pseudomonadati</taxon>
        <taxon>Bacteroidota</taxon>
        <taxon>Bacteroidia</taxon>
        <taxon>Bacteroidales</taxon>
        <taxon>Tannerellaceae</taxon>
        <taxon>Parabacteroides</taxon>
    </lineage>
</organism>
<proteinExistence type="predicted"/>
<comment type="caution">
    <text evidence="1">The sequence shown here is derived from an EMBL/GenBank/DDBJ whole genome shotgun (WGS) entry which is preliminary data.</text>
</comment>
<dbReference type="EMBL" id="JACOOI010000002">
    <property type="protein sequence ID" value="MBC5641827.1"/>
    <property type="molecule type" value="Genomic_DNA"/>
</dbReference>
<keyword evidence="2" id="KW-1185">Reference proteome</keyword>
<accession>A0ABR7DWH0</accession>
<dbReference type="RefSeq" id="WP_186958212.1">
    <property type="nucleotide sequence ID" value="NZ_JACOOI010000002.1"/>
</dbReference>